<feature type="domain" description="DUF2786" evidence="1">
    <location>
        <begin position="4"/>
        <end position="41"/>
    </location>
</feature>
<dbReference type="OrthoDB" id="5145833at2"/>
<dbReference type="Proteomes" id="UP000321328">
    <property type="component" value="Unassembled WGS sequence"/>
</dbReference>
<dbReference type="Pfam" id="PF23771">
    <property type="entry name" value="DUF7168"/>
    <property type="match status" value="1"/>
</dbReference>
<dbReference type="InterPro" id="IPR024498">
    <property type="entry name" value="DUF2786"/>
</dbReference>
<name>A0A511CVQ3_9PSEU</name>
<sequence length="240" mass="25270">MGDALDRIRKLLAKAERAGTEAEAAIYNEKAVALMARHGVDAALLAAADPGRDTIGTVRIAMADPYSAGKARLLGWTAAALRCRWVLHGAYRGKVSAVSVVGYASDRERVALLYTSLLLQATSQLVRLRPPRPGESVAAYRRSWLHGFAAQVHDRLRAAEEAAARAASGGRGPAPDARPAALVLLDREAQVARAYAEAFPNLGRAGRATLSGSGFADGAVAGRRADLGRGRIVSRPALEA</sequence>
<evidence type="ECO:0000259" key="2">
    <source>
        <dbReference type="Pfam" id="PF23771"/>
    </source>
</evidence>
<dbReference type="AlphaFoldDB" id="A0A511CVQ3"/>
<evidence type="ECO:0000313" key="4">
    <source>
        <dbReference type="Proteomes" id="UP000321328"/>
    </source>
</evidence>
<proteinExistence type="predicted"/>
<dbReference type="STRING" id="1123024.GCA_000423625_02140"/>
<gene>
    <name evidence="3" type="ORF">PA7_04680</name>
</gene>
<comment type="caution">
    <text evidence="3">The sequence shown here is derived from an EMBL/GenBank/DDBJ whole genome shotgun (WGS) entry which is preliminary data.</text>
</comment>
<reference evidence="3 4" key="1">
    <citation type="submission" date="2019-07" db="EMBL/GenBank/DDBJ databases">
        <title>Whole genome shotgun sequence of Pseudonocardia asaccharolytica NBRC 16224.</title>
        <authorList>
            <person name="Hosoyama A."/>
            <person name="Uohara A."/>
            <person name="Ohji S."/>
            <person name="Ichikawa N."/>
        </authorList>
    </citation>
    <scope>NUCLEOTIDE SEQUENCE [LARGE SCALE GENOMIC DNA]</scope>
    <source>
        <strain evidence="3 4">NBRC 16224</strain>
    </source>
</reference>
<dbReference type="RefSeq" id="WP_037056746.1">
    <property type="nucleotide sequence ID" value="NZ_AUII01000007.1"/>
</dbReference>
<organism evidence="3 4">
    <name type="scientific">Pseudonocardia asaccharolytica DSM 44247 = NBRC 16224</name>
    <dbReference type="NCBI Taxonomy" id="1123024"/>
    <lineage>
        <taxon>Bacteria</taxon>
        <taxon>Bacillati</taxon>
        <taxon>Actinomycetota</taxon>
        <taxon>Actinomycetes</taxon>
        <taxon>Pseudonocardiales</taxon>
        <taxon>Pseudonocardiaceae</taxon>
        <taxon>Pseudonocardia</taxon>
    </lineage>
</organism>
<dbReference type="Pfam" id="PF10979">
    <property type="entry name" value="DUF2786"/>
    <property type="match status" value="1"/>
</dbReference>
<feature type="domain" description="DUF7168" evidence="2">
    <location>
        <begin position="71"/>
        <end position="167"/>
    </location>
</feature>
<keyword evidence="4" id="KW-1185">Reference proteome</keyword>
<evidence type="ECO:0000313" key="3">
    <source>
        <dbReference type="EMBL" id="GEL16631.1"/>
    </source>
</evidence>
<accession>A0A511CVQ3</accession>
<dbReference type="EMBL" id="BJVI01000003">
    <property type="protein sequence ID" value="GEL16631.1"/>
    <property type="molecule type" value="Genomic_DNA"/>
</dbReference>
<evidence type="ECO:0000259" key="1">
    <source>
        <dbReference type="Pfam" id="PF10979"/>
    </source>
</evidence>
<protein>
    <submittedName>
        <fullName evidence="3">Uncharacterized protein</fullName>
    </submittedName>
</protein>
<dbReference type="InterPro" id="IPR055592">
    <property type="entry name" value="DUF7168"/>
</dbReference>